<accession>A0ABR2DAP8</accession>
<protein>
    <recommendedName>
        <fullName evidence="2">Reverse transcriptase zinc-binding domain-containing protein</fullName>
    </recommendedName>
</protein>
<keyword evidence="4" id="KW-1185">Reference proteome</keyword>
<feature type="domain" description="Reverse transcriptase zinc-binding" evidence="2">
    <location>
        <begin position="1"/>
        <end position="52"/>
    </location>
</feature>
<name>A0ABR2DAP8_9ROSI</name>
<proteinExistence type="predicted"/>
<keyword evidence="1" id="KW-0472">Membrane</keyword>
<evidence type="ECO:0000313" key="4">
    <source>
        <dbReference type="Proteomes" id="UP001472677"/>
    </source>
</evidence>
<evidence type="ECO:0000313" key="3">
    <source>
        <dbReference type="EMBL" id="KAK8533985.1"/>
    </source>
</evidence>
<dbReference type="Pfam" id="PF13966">
    <property type="entry name" value="zf-RVT"/>
    <property type="match status" value="1"/>
</dbReference>
<dbReference type="Proteomes" id="UP001472677">
    <property type="component" value="Unassembled WGS sequence"/>
</dbReference>
<keyword evidence="1" id="KW-0812">Transmembrane</keyword>
<dbReference type="EMBL" id="JBBPBM010000032">
    <property type="protein sequence ID" value="KAK8533985.1"/>
    <property type="molecule type" value="Genomic_DNA"/>
</dbReference>
<keyword evidence="1" id="KW-1133">Transmembrane helix</keyword>
<evidence type="ECO:0000256" key="1">
    <source>
        <dbReference type="SAM" id="Phobius"/>
    </source>
</evidence>
<sequence>MFLWTVCNNHIFTNVERVRRNLTDNPRCMICDASDEDVSHALRECVEINAGWLHLVKPDKVLEFFSMDIRAWIYKNLLVPSYFPIQAEDWDLLFGSILWNAWLMRNQHIFNPDGRSRESLISQSYRMRDEARSALSPVVVLLLGLLSVIGVNRLLVGLNKNWEVSFNWVNRQCNSVVDKLVKIAKDLPLPFYRFLDSPTPVLDLLNGDAGVGSSSVSC</sequence>
<organism evidence="3 4">
    <name type="scientific">Hibiscus sabdariffa</name>
    <name type="common">roselle</name>
    <dbReference type="NCBI Taxonomy" id="183260"/>
    <lineage>
        <taxon>Eukaryota</taxon>
        <taxon>Viridiplantae</taxon>
        <taxon>Streptophyta</taxon>
        <taxon>Embryophyta</taxon>
        <taxon>Tracheophyta</taxon>
        <taxon>Spermatophyta</taxon>
        <taxon>Magnoliopsida</taxon>
        <taxon>eudicotyledons</taxon>
        <taxon>Gunneridae</taxon>
        <taxon>Pentapetalae</taxon>
        <taxon>rosids</taxon>
        <taxon>malvids</taxon>
        <taxon>Malvales</taxon>
        <taxon>Malvaceae</taxon>
        <taxon>Malvoideae</taxon>
        <taxon>Hibiscus</taxon>
    </lineage>
</organism>
<gene>
    <name evidence="3" type="ORF">V6N12_047387</name>
</gene>
<dbReference type="InterPro" id="IPR026960">
    <property type="entry name" value="RVT-Znf"/>
</dbReference>
<comment type="caution">
    <text evidence="3">The sequence shown here is derived from an EMBL/GenBank/DDBJ whole genome shotgun (WGS) entry which is preliminary data.</text>
</comment>
<evidence type="ECO:0000259" key="2">
    <source>
        <dbReference type="Pfam" id="PF13966"/>
    </source>
</evidence>
<reference evidence="3 4" key="1">
    <citation type="journal article" date="2024" name="G3 (Bethesda)">
        <title>Genome assembly of Hibiscus sabdariffa L. provides insights into metabolisms of medicinal natural products.</title>
        <authorList>
            <person name="Kim T."/>
        </authorList>
    </citation>
    <scope>NUCLEOTIDE SEQUENCE [LARGE SCALE GENOMIC DNA]</scope>
    <source>
        <strain evidence="3">TK-2024</strain>
        <tissue evidence="3">Old leaves</tissue>
    </source>
</reference>
<feature type="transmembrane region" description="Helical" evidence="1">
    <location>
        <begin position="134"/>
        <end position="156"/>
    </location>
</feature>